<reference evidence="1" key="1">
    <citation type="submission" date="2019-11" db="EMBL/GenBank/DDBJ databases">
        <title>Nori genome reveals adaptations in red seaweeds to the harsh intertidal environment.</title>
        <authorList>
            <person name="Wang D."/>
            <person name="Mao Y."/>
        </authorList>
    </citation>
    <scope>NUCLEOTIDE SEQUENCE</scope>
    <source>
        <tissue evidence="1">Gametophyte</tissue>
    </source>
</reference>
<proteinExistence type="predicted"/>
<comment type="caution">
    <text evidence="1">The sequence shown here is derived from an EMBL/GenBank/DDBJ whole genome shotgun (WGS) entry which is preliminary data.</text>
</comment>
<dbReference type="Proteomes" id="UP000798662">
    <property type="component" value="Chromosome 3"/>
</dbReference>
<dbReference type="EMBL" id="CM020620">
    <property type="protein sequence ID" value="KAK1868521.1"/>
    <property type="molecule type" value="Genomic_DNA"/>
</dbReference>
<gene>
    <name evidence="1" type="ORF">I4F81_011007</name>
</gene>
<name>A0ACC3CFG6_PYRYE</name>
<organism evidence="1 2">
    <name type="scientific">Pyropia yezoensis</name>
    <name type="common">Susabi-nori</name>
    <name type="synonym">Porphyra yezoensis</name>
    <dbReference type="NCBI Taxonomy" id="2788"/>
    <lineage>
        <taxon>Eukaryota</taxon>
        <taxon>Rhodophyta</taxon>
        <taxon>Bangiophyceae</taxon>
        <taxon>Bangiales</taxon>
        <taxon>Bangiaceae</taxon>
        <taxon>Pyropia</taxon>
    </lineage>
</organism>
<evidence type="ECO:0000313" key="2">
    <source>
        <dbReference type="Proteomes" id="UP000798662"/>
    </source>
</evidence>
<accession>A0ACC3CFG6</accession>
<evidence type="ECO:0000313" key="1">
    <source>
        <dbReference type="EMBL" id="KAK1868521.1"/>
    </source>
</evidence>
<protein>
    <submittedName>
        <fullName evidence="1">Uncharacterized protein</fullName>
    </submittedName>
</protein>
<keyword evidence="2" id="KW-1185">Reference proteome</keyword>
<sequence length="543" mass="57480">MVAPRRVLLPPLPTAAAAVAVSSAAAAAAAAAVLAPTGPLGWAAVLAVALAAAMAGTVGWPPLATDVLGLHGTSLPTVRTGGHSVLAGLFLAYVRAGNAKRLVELLCDWQATVGHGVNYQVYFFGRRVVHLVDPVDVRHVQVRVNPPRDGPTMRHFGTPITPDVLVLLDDRRHAAARRLVGPFLLGPRTTDAVLRVVNDQLGPTGSWTRRLDALASGGEVCDVDSLLVDFTLGVIHEVLFSEPWVGADAHGRARAALTDFFRLQYLSFVPAPGLFSPRSVAALRAAGDFFVNYVGAMEARRRAAYADGSRARAPAADLFDILLADLDSSGGVYESPRRVAADVMIFLAGGFDSTAHSISWALHELLLNPPVEACVREELRSCSLTADTPLTADHDGRLPYLTAVWNETLRKYPTVPLGSLRCLSTDVTLPSNGSVLPAGTAVAIAPYPVLHDPARFPAPHEFMPTRYLGTSPSLAASAGSTAHPAFGAGGRNCPGQQLGAVEWKAVMVRLLTRYRVARAGGQVTKETAFTMRPAGLRVTLSRV</sequence>